<feature type="transmembrane region" description="Helical" evidence="8">
    <location>
        <begin position="129"/>
        <end position="150"/>
    </location>
</feature>
<dbReference type="SUPFAM" id="SSF144091">
    <property type="entry name" value="Rhomboid-like"/>
    <property type="match status" value="1"/>
</dbReference>
<dbReference type="Proteomes" id="UP001221558">
    <property type="component" value="Chromosome"/>
</dbReference>
<comment type="subcellular location">
    <subcellularLocation>
        <location evidence="1">Membrane</location>
        <topology evidence="1">Multi-pass membrane protein</topology>
    </subcellularLocation>
</comment>
<proteinExistence type="inferred from homology"/>
<dbReference type="EC" id="3.4.21.105" evidence="10"/>
<protein>
    <submittedName>
        <fullName evidence="10">Rhomboid family intramembrane serine protease</fullName>
        <ecNumber evidence="10">3.4.21.105</ecNumber>
    </submittedName>
</protein>
<reference evidence="10 11" key="1">
    <citation type="submission" date="2023-02" db="EMBL/GenBank/DDBJ databases">
        <title>Genome sequence of Sphingobacterium sp. KACC 22765.</title>
        <authorList>
            <person name="Kim S."/>
            <person name="Heo J."/>
            <person name="Kwon S.-W."/>
        </authorList>
    </citation>
    <scope>NUCLEOTIDE SEQUENCE [LARGE SCALE GENOMIC DNA]</scope>
    <source>
        <strain evidence="10 11">KACC 22765</strain>
    </source>
</reference>
<keyword evidence="11" id="KW-1185">Reference proteome</keyword>
<feature type="transmembrane region" description="Helical" evidence="8">
    <location>
        <begin position="170"/>
        <end position="187"/>
    </location>
</feature>
<dbReference type="GO" id="GO:0008233">
    <property type="term" value="F:peptidase activity"/>
    <property type="evidence" value="ECO:0007669"/>
    <property type="project" value="UniProtKB-KW"/>
</dbReference>
<feature type="transmembrane region" description="Helical" evidence="8">
    <location>
        <begin position="20"/>
        <end position="38"/>
    </location>
</feature>
<evidence type="ECO:0000313" key="11">
    <source>
        <dbReference type="Proteomes" id="UP001221558"/>
    </source>
</evidence>
<keyword evidence="5 10" id="KW-0378">Hydrolase</keyword>
<feature type="transmembrane region" description="Helical" evidence="8">
    <location>
        <begin position="98"/>
        <end position="117"/>
    </location>
</feature>
<comment type="similarity">
    <text evidence="2">Belongs to the peptidase S54 family.</text>
</comment>
<dbReference type="PANTHER" id="PTHR43066:SF1">
    <property type="entry name" value="RHOMBOID PROTEIN 2"/>
    <property type="match status" value="1"/>
</dbReference>
<feature type="transmembrane region" description="Helical" evidence="8">
    <location>
        <begin position="194"/>
        <end position="212"/>
    </location>
</feature>
<dbReference type="Pfam" id="PF01694">
    <property type="entry name" value="Rhomboid"/>
    <property type="match status" value="1"/>
</dbReference>
<dbReference type="InterPro" id="IPR022764">
    <property type="entry name" value="Peptidase_S54_rhomboid_dom"/>
</dbReference>
<dbReference type="GO" id="GO:0006508">
    <property type="term" value="P:proteolysis"/>
    <property type="evidence" value="ECO:0007669"/>
    <property type="project" value="UniProtKB-KW"/>
</dbReference>
<dbReference type="EMBL" id="CP117880">
    <property type="protein sequence ID" value="WDF67531.1"/>
    <property type="molecule type" value="Genomic_DNA"/>
</dbReference>
<evidence type="ECO:0000313" key="10">
    <source>
        <dbReference type="EMBL" id="WDF67531.1"/>
    </source>
</evidence>
<evidence type="ECO:0000256" key="6">
    <source>
        <dbReference type="ARBA" id="ARBA00022989"/>
    </source>
</evidence>
<evidence type="ECO:0000256" key="4">
    <source>
        <dbReference type="ARBA" id="ARBA00022692"/>
    </source>
</evidence>
<evidence type="ECO:0000256" key="1">
    <source>
        <dbReference type="ARBA" id="ARBA00004141"/>
    </source>
</evidence>
<evidence type="ECO:0000256" key="3">
    <source>
        <dbReference type="ARBA" id="ARBA00022670"/>
    </source>
</evidence>
<evidence type="ECO:0000256" key="5">
    <source>
        <dbReference type="ARBA" id="ARBA00022801"/>
    </source>
</evidence>
<gene>
    <name evidence="10" type="ORF">PQ465_14625</name>
</gene>
<evidence type="ECO:0000256" key="8">
    <source>
        <dbReference type="SAM" id="Phobius"/>
    </source>
</evidence>
<keyword evidence="7 8" id="KW-0472">Membrane</keyword>
<dbReference type="Gene3D" id="1.20.1540.10">
    <property type="entry name" value="Rhomboid-like"/>
    <property type="match status" value="1"/>
</dbReference>
<evidence type="ECO:0000259" key="9">
    <source>
        <dbReference type="Pfam" id="PF01694"/>
    </source>
</evidence>
<keyword evidence="3 10" id="KW-0645">Protease</keyword>
<feature type="transmembrane region" description="Helical" evidence="8">
    <location>
        <begin position="67"/>
        <end position="86"/>
    </location>
</feature>
<feature type="domain" description="Peptidase S54 rhomboid" evidence="9">
    <location>
        <begin position="60"/>
        <end position="209"/>
    </location>
</feature>
<dbReference type="RefSeq" id="WP_274266259.1">
    <property type="nucleotide sequence ID" value="NZ_CP117880.1"/>
</dbReference>
<name>A0ABY7WCZ9_9SPHI</name>
<dbReference type="PANTHER" id="PTHR43066">
    <property type="entry name" value="RHOMBOID-RELATED PROTEIN"/>
    <property type="match status" value="1"/>
</dbReference>
<dbReference type="InterPro" id="IPR035952">
    <property type="entry name" value="Rhomboid-like_sf"/>
</dbReference>
<sequence length="222" mass="25658">MNYLSAMSFFDVFPTFDESPYSYTIAPMLLITGIIGIYSKNFRYKLLLHPYEICRGNRRHTLLTSALVHRNWLHLLFNLFVIYGLAYDMYGCLAQEQGVWIAVFATPILFVAITVFSNLLQTLIKRNDFMFTALGASGLSFGLFGFSFFYFPLQKTSHSIFPFIKNSAHYWLYALIMMLLLSFIKQVKINRQLHIIGFLVGSLLALCVRWESLPNLVKAWTN</sequence>
<evidence type="ECO:0000256" key="7">
    <source>
        <dbReference type="ARBA" id="ARBA00023136"/>
    </source>
</evidence>
<keyword evidence="4 8" id="KW-0812">Transmembrane</keyword>
<organism evidence="10 11">
    <name type="scientific">Sphingobacterium oryzagri</name>
    <dbReference type="NCBI Taxonomy" id="3025669"/>
    <lineage>
        <taxon>Bacteria</taxon>
        <taxon>Pseudomonadati</taxon>
        <taxon>Bacteroidota</taxon>
        <taxon>Sphingobacteriia</taxon>
        <taxon>Sphingobacteriales</taxon>
        <taxon>Sphingobacteriaceae</taxon>
        <taxon>Sphingobacterium</taxon>
    </lineage>
</organism>
<keyword evidence="6 8" id="KW-1133">Transmembrane helix</keyword>
<evidence type="ECO:0000256" key="2">
    <source>
        <dbReference type="ARBA" id="ARBA00009045"/>
    </source>
</evidence>
<accession>A0ABY7WCZ9</accession>